<accession>A0ABY6J1E4</accession>
<proteinExistence type="predicted"/>
<dbReference type="EMBL" id="CP107006">
    <property type="protein sequence ID" value="UYQ93471.1"/>
    <property type="molecule type" value="Genomic_DNA"/>
</dbReference>
<feature type="chain" id="PRO_5045897339" description="Cell division protein FtsQ" evidence="2">
    <location>
        <begin position="32"/>
        <end position="332"/>
    </location>
</feature>
<feature type="region of interest" description="Disordered" evidence="1">
    <location>
        <begin position="258"/>
        <end position="332"/>
    </location>
</feature>
<reference evidence="3" key="1">
    <citation type="submission" date="2022-10" db="EMBL/GenBank/DDBJ databases">
        <title>Chitinophaga sp. nov., isolated from soil.</title>
        <authorList>
            <person name="Jeon C.O."/>
        </authorList>
    </citation>
    <scope>NUCLEOTIDE SEQUENCE</scope>
    <source>
        <strain evidence="3">R8</strain>
    </source>
</reference>
<dbReference type="RefSeq" id="WP_264281542.1">
    <property type="nucleotide sequence ID" value="NZ_CP107006.1"/>
</dbReference>
<feature type="compositionally biased region" description="Basic and acidic residues" evidence="1">
    <location>
        <begin position="292"/>
        <end position="305"/>
    </location>
</feature>
<evidence type="ECO:0008006" key="5">
    <source>
        <dbReference type="Google" id="ProtNLM"/>
    </source>
</evidence>
<gene>
    <name evidence="3" type="ORF">MKQ68_25735</name>
</gene>
<feature type="compositionally biased region" description="Low complexity" evidence="1">
    <location>
        <begin position="306"/>
        <end position="316"/>
    </location>
</feature>
<evidence type="ECO:0000313" key="3">
    <source>
        <dbReference type="EMBL" id="UYQ93471.1"/>
    </source>
</evidence>
<evidence type="ECO:0000313" key="4">
    <source>
        <dbReference type="Proteomes" id="UP001162741"/>
    </source>
</evidence>
<keyword evidence="4" id="KW-1185">Reference proteome</keyword>
<evidence type="ECO:0000256" key="2">
    <source>
        <dbReference type="SAM" id="SignalP"/>
    </source>
</evidence>
<organism evidence="3 4">
    <name type="scientific">Chitinophaga horti</name>
    <dbReference type="NCBI Taxonomy" id="2920382"/>
    <lineage>
        <taxon>Bacteria</taxon>
        <taxon>Pseudomonadati</taxon>
        <taxon>Bacteroidota</taxon>
        <taxon>Chitinophagia</taxon>
        <taxon>Chitinophagales</taxon>
        <taxon>Chitinophagaceae</taxon>
        <taxon>Chitinophaga</taxon>
    </lineage>
</organism>
<evidence type="ECO:0000256" key="1">
    <source>
        <dbReference type="SAM" id="MobiDB-lite"/>
    </source>
</evidence>
<sequence>MQSKTKIVFKRIGKALLWAGALSGFVCLLVAAVNDKNQSKIKGITVKMSGDDTNFFISEKDIKALIASGPQKNPVGKPVSEMNLAALEKLVERDPWVKSAEIFIDNNNRLTVDVRQRDPLARVFTFTGNSFYLDDEGGRIPVSDRHSARVPVFTGFPSDAAKLTRTDSLLFSQIADIANYISKDTFWLAQVEQVVITEDKKFELIPKLGDHVIEFGQGTDVAKKFDKLLVFYREGLSKVGWNTYTRINIAYEGQVVGTRRDGKAAPPPPPPVDSTVNIDVHSAVTASAPPPKPERRPDKPPERTATRPATATVRPAGQQPRAIYRPNQNNRN</sequence>
<protein>
    <recommendedName>
        <fullName evidence="5">Cell division protein FtsQ</fullName>
    </recommendedName>
</protein>
<keyword evidence="2" id="KW-0732">Signal</keyword>
<name>A0ABY6J1E4_9BACT</name>
<dbReference type="Proteomes" id="UP001162741">
    <property type="component" value="Chromosome"/>
</dbReference>
<feature type="signal peptide" evidence="2">
    <location>
        <begin position="1"/>
        <end position="31"/>
    </location>
</feature>